<comment type="subcellular location">
    <subcellularLocation>
        <location evidence="1">Cell membrane</location>
        <topology evidence="1">Multi-pass membrane protein</topology>
    </subcellularLocation>
</comment>
<dbReference type="EMBL" id="JASPKY010000071">
    <property type="protein sequence ID" value="KAK9739726.1"/>
    <property type="molecule type" value="Genomic_DNA"/>
</dbReference>
<organism evidence="11 12">
    <name type="scientific">Popillia japonica</name>
    <name type="common">Japanese beetle</name>
    <dbReference type="NCBI Taxonomy" id="7064"/>
    <lineage>
        <taxon>Eukaryota</taxon>
        <taxon>Metazoa</taxon>
        <taxon>Ecdysozoa</taxon>
        <taxon>Arthropoda</taxon>
        <taxon>Hexapoda</taxon>
        <taxon>Insecta</taxon>
        <taxon>Pterygota</taxon>
        <taxon>Neoptera</taxon>
        <taxon>Endopterygota</taxon>
        <taxon>Coleoptera</taxon>
        <taxon>Polyphaga</taxon>
        <taxon>Scarabaeiformia</taxon>
        <taxon>Scarabaeidae</taxon>
        <taxon>Rutelinae</taxon>
        <taxon>Popillia</taxon>
    </lineage>
</organism>
<evidence type="ECO:0000256" key="5">
    <source>
        <dbReference type="ARBA" id="ARBA00022725"/>
    </source>
</evidence>
<feature type="transmembrane region" description="Helical" evidence="10">
    <location>
        <begin position="88"/>
        <end position="107"/>
    </location>
</feature>
<gene>
    <name evidence="11" type="ORF">QE152_g8726</name>
</gene>
<evidence type="ECO:0000256" key="7">
    <source>
        <dbReference type="ARBA" id="ARBA00023136"/>
    </source>
</evidence>
<keyword evidence="2" id="KW-1003">Cell membrane</keyword>
<accession>A0AAW1LWY2</accession>
<keyword evidence="6 10" id="KW-1133">Transmembrane helix</keyword>
<evidence type="ECO:0000256" key="1">
    <source>
        <dbReference type="ARBA" id="ARBA00004651"/>
    </source>
</evidence>
<keyword evidence="8 11" id="KW-0675">Receptor</keyword>
<evidence type="ECO:0000313" key="12">
    <source>
        <dbReference type="Proteomes" id="UP001458880"/>
    </source>
</evidence>
<reference evidence="11 12" key="1">
    <citation type="journal article" date="2024" name="BMC Genomics">
        <title>De novo assembly and annotation of Popillia japonica's genome with initial clues to its potential as an invasive pest.</title>
        <authorList>
            <person name="Cucini C."/>
            <person name="Boschi S."/>
            <person name="Funari R."/>
            <person name="Cardaioli E."/>
            <person name="Iannotti N."/>
            <person name="Marturano G."/>
            <person name="Paoli F."/>
            <person name="Bruttini M."/>
            <person name="Carapelli A."/>
            <person name="Frati F."/>
            <person name="Nardi F."/>
        </authorList>
    </citation>
    <scope>NUCLEOTIDE SEQUENCE [LARGE SCALE GENOMIC DNA]</scope>
    <source>
        <strain evidence="11">DMR45628</strain>
    </source>
</reference>
<keyword evidence="5" id="KW-0552">Olfaction</keyword>
<evidence type="ECO:0000256" key="3">
    <source>
        <dbReference type="ARBA" id="ARBA00022606"/>
    </source>
</evidence>
<evidence type="ECO:0000256" key="9">
    <source>
        <dbReference type="ARBA" id="ARBA00023224"/>
    </source>
</evidence>
<keyword evidence="9" id="KW-0807">Transducer</keyword>
<dbReference type="InterPro" id="IPR004117">
    <property type="entry name" value="7tm6_olfct_rcpt"/>
</dbReference>
<evidence type="ECO:0000256" key="2">
    <source>
        <dbReference type="ARBA" id="ARBA00022475"/>
    </source>
</evidence>
<keyword evidence="3" id="KW-0716">Sensory transduction</keyword>
<dbReference type="AlphaFoldDB" id="A0AAW1LWY2"/>
<dbReference type="GO" id="GO:0005886">
    <property type="term" value="C:plasma membrane"/>
    <property type="evidence" value="ECO:0007669"/>
    <property type="project" value="UniProtKB-SubCell"/>
</dbReference>
<keyword evidence="4 10" id="KW-0812">Transmembrane</keyword>
<dbReference type="Proteomes" id="UP001458880">
    <property type="component" value="Unassembled WGS sequence"/>
</dbReference>
<dbReference type="GO" id="GO:0004984">
    <property type="term" value="F:olfactory receptor activity"/>
    <property type="evidence" value="ECO:0007669"/>
    <property type="project" value="InterPro"/>
</dbReference>
<evidence type="ECO:0000256" key="10">
    <source>
        <dbReference type="SAM" id="Phobius"/>
    </source>
</evidence>
<dbReference type="GO" id="GO:0005549">
    <property type="term" value="F:odorant binding"/>
    <property type="evidence" value="ECO:0007669"/>
    <property type="project" value="InterPro"/>
</dbReference>
<dbReference type="GO" id="GO:0007165">
    <property type="term" value="P:signal transduction"/>
    <property type="evidence" value="ECO:0007669"/>
    <property type="project" value="UniProtKB-KW"/>
</dbReference>
<comment type="caution">
    <text evidence="11">The sequence shown here is derived from an EMBL/GenBank/DDBJ whole genome shotgun (WGS) entry which is preliminary data.</text>
</comment>
<sequence length="130" mass="15075">MVHICSLVVQLTFLIEPYTTQFVLAIVFLLAVLTQLSFYHWFGNQIIEKSNKIGESLYMSKWDQCDAENRKIITIILERSKQPLALTVYKFTNVSLVSLVIIIRWAYSLFAVLQTSLKDIRLKNVDMDTI</sequence>
<dbReference type="PANTHER" id="PTHR21137">
    <property type="entry name" value="ODORANT RECEPTOR"/>
    <property type="match status" value="1"/>
</dbReference>
<feature type="transmembrane region" description="Helical" evidence="10">
    <location>
        <begin position="22"/>
        <end position="42"/>
    </location>
</feature>
<evidence type="ECO:0000256" key="4">
    <source>
        <dbReference type="ARBA" id="ARBA00022692"/>
    </source>
</evidence>
<keyword evidence="7 10" id="KW-0472">Membrane</keyword>
<evidence type="ECO:0000256" key="6">
    <source>
        <dbReference type="ARBA" id="ARBA00022989"/>
    </source>
</evidence>
<dbReference type="Pfam" id="PF02949">
    <property type="entry name" value="7tm_6"/>
    <property type="match status" value="1"/>
</dbReference>
<evidence type="ECO:0000256" key="8">
    <source>
        <dbReference type="ARBA" id="ARBA00023170"/>
    </source>
</evidence>
<dbReference type="PANTHER" id="PTHR21137:SF35">
    <property type="entry name" value="ODORANT RECEPTOR 19A-RELATED"/>
    <property type="match status" value="1"/>
</dbReference>
<keyword evidence="12" id="KW-1185">Reference proteome</keyword>
<proteinExistence type="predicted"/>
<name>A0AAW1LWY2_POPJA</name>
<protein>
    <submittedName>
        <fullName evidence="11">7tm Odorant receptor</fullName>
    </submittedName>
</protein>
<evidence type="ECO:0000313" key="11">
    <source>
        <dbReference type="EMBL" id="KAK9739726.1"/>
    </source>
</evidence>